<feature type="transmembrane region" description="Helical" evidence="2">
    <location>
        <begin position="116"/>
        <end position="134"/>
    </location>
</feature>
<evidence type="ECO:0000256" key="2">
    <source>
        <dbReference type="SAM" id="Phobius"/>
    </source>
</evidence>
<evidence type="ECO:0000313" key="6">
    <source>
        <dbReference type="EMBL" id="VFJ98102.1"/>
    </source>
</evidence>
<dbReference type="PANTHER" id="PTHR43849:SF2">
    <property type="entry name" value="BLL3936 PROTEIN"/>
    <property type="match status" value="1"/>
</dbReference>
<feature type="transmembrane region" description="Helical" evidence="2">
    <location>
        <begin position="64"/>
        <end position="81"/>
    </location>
</feature>
<evidence type="ECO:0000256" key="1">
    <source>
        <dbReference type="RuleBase" id="RU369079"/>
    </source>
</evidence>
<keyword evidence="2" id="KW-0472">Membrane</keyword>
<gene>
    <name evidence="4" type="ORF">BECKH772A_GA0070896_1001920</name>
    <name evidence="5" type="ORF">BECKH772B_GA0070898_1001720</name>
    <name evidence="6" type="ORF">BECKH772C_GA0070978_1001820</name>
</gene>
<evidence type="ECO:0000313" key="5">
    <source>
        <dbReference type="EMBL" id="VFJ91405.1"/>
    </source>
</evidence>
<evidence type="ECO:0000313" key="4">
    <source>
        <dbReference type="EMBL" id="VFJ90095.1"/>
    </source>
</evidence>
<feature type="transmembrane region" description="Helical" evidence="2">
    <location>
        <begin position="519"/>
        <end position="536"/>
    </location>
</feature>
<protein>
    <submittedName>
        <fullName evidence="6">TRAP transporter, 4TM/12TM fusion protein</fullName>
    </submittedName>
</protein>
<name>A0A450UZZ9_9GAMM</name>
<keyword evidence="1" id="KW-0997">Cell inner membrane</keyword>
<feature type="transmembrane region" description="Helical" evidence="2">
    <location>
        <begin position="391"/>
        <end position="413"/>
    </location>
</feature>
<dbReference type="EMBL" id="CAADFG010000019">
    <property type="protein sequence ID" value="VFJ90095.1"/>
    <property type="molecule type" value="Genomic_DNA"/>
</dbReference>
<feature type="transmembrane region" description="Helical" evidence="2">
    <location>
        <begin position="87"/>
        <end position="109"/>
    </location>
</feature>
<dbReference type="InterPro" id="IPR010656">
    <property type="entry name" value="DctM"/>
</dbReference>
<feature type="transmembrane region" description="Helical" evidence="2">
    <location>
        <begin position="12"/>
        <end position="31"/>
    </location>
</feature>
<dbReference type="Pfam" id="PF06808">
    <property type="entry name" value="DctM"/>
    <property type="match status" value="1"/>
</dbReference>
<feature type="transmembrane region" description="Helical" evidence="2">
    <location>
        <begin position="433"/>
        <end position="456"/>
    </location>
</feature>
<dbReference type="GO" id="GO:0022857">
    <property type="term" value="F:transmembrane transporter activity"/>
    <property type="evidence" value="ECO:0007669"/>
    <property type="project" value="UniProtKB-UniRule"/>
</dbReference>
<sequence length="574" mass="61726">MNYERLNKIEKTVFDVLAVSLVLFYSYAALIQPAATQYHRGVYVLITYILVFMLYKSTNPLMRVVDYILIGLSIGCIGYWMANFEAINYRAGAETPLDMTVAMVGVLIGVELARRVVGNIFVVIGGVFLLYGVYGEYAHEIISHAGDGFPELCTSIFYKSDGVFGIMANVLATYVLLFVIFGAFLEKSGAQRFFIEFPLAAVGHRIGGPGKVSVIASGLFGSISGSAIANTVSTGAFTIPMMKKAGFKPHVAGGIEPAASIGGMFMPPIMGAGGFIMAELTGLPYSQIMLVAIFPAFMYFFSVYVMVHYEAKKHNIVGERSQTSAMAILKKEWFYILPLVIITVLMLAGYSPAYAAIPGIIACIAVSWLHKDTRIDLRGFVQASRAGAENSLKIGATLGVIGIIIGVLTFSALPTTFADIVIDLADGSLFLTIALIALASLVLGMGVPVTAAYLITAVVAVPALTKLGINPIAAHMIVYWLSQDSNITPPVCIAAFAGATIAKANMWKTAFTSFKFAKFLYLAPFLFGYVPGFSLDGSGQDIAITFALILLGTYGYSWILSGIWYRPLKEKVIG</sequence>
<feature type="transmembrane region" description="Helical" evidence="2">
    <location>
        <begin position="542"/>
        <end position="565"/>
    </location>
</feature>
<feature type="transmembrane region" description="Helical" evidence="2">
    <location>
        <begin position="251"/>
        <end position="276"/>
    </location>
</feature>
<feature type="transmembrane region" description="Helical" evidence="2">
    <location>
        <begin position="37"/>
        <end position="55"/>
    </location>
</feature>
<feature type="transmembrane region" description="Helical" evidence="2">
    <location>
        <begin position="288"/>
        <end position="307"/>
    </location>
</feature>
<keyword evidence="1" id="KW-0813">Transport</keyword>
<keyword evidence="1" id="KW-1003">Cell membrane</keyword>
<keyword evidence="2" id="KW-1133">Transmembrane helix</keyword>
<dbReference type="AlphaFoldDB" id="A0A450UZZ9"/>
<feature type="domain" description="TRAP C4-dicarboxylate transport system permease DctM subunit" evidence="3">
    <location>
        <begin position="105"/>
        <end position="532"/>
    </location>
</feature>
<dbReference type="EMBL" id="CAADFJ010000018">
    <property type="protein sequence ID" value="VFJ98102.1"/>
    <property type="molecule type" value="Genomic_DNA"/>
</dbReference>
<comment type="subcellular location">
    <subcellularLocation>
        <location evidence="1">Cell inner membrane</location>
        <topology evidence="1">Multi-pass membrane protein</topology>
    </subcellularLocation>
</comment>
<comment type="function">
    <text evidence="1">Part of the tripartite ATP-independent periplasmic (TRAP) transport system.</text>
</comment>
<dbReference type="EMBL" id="CAADFI010000017">
    <property type="protein sequence ID" value="VFJ91405.1"/>
    <property type="molecule type" value="Genomic_DNA"/>
</dbReference>
<dbReference type="PANTHER" id="PTHR43849">
    <property type="entry name" value="BLL3936 PROTEIN"/>
    <property type="match status" value="1"/>
</dbReference>
<reference evidence="6" key="1">
    <citation type="submission" date="2019-02" db="EMBL/GenBank/DDBJ databases">
        <authorList>
            <person name="Gruber-Vodicka R. H."/>
            <person name="Seah K. B. B."/>
        </authorList>
    </citation>
    <scope>NUCLEOTIDE SEQUENCE</scope>
    <source>
        <strain evidence="6">BECK_SA2B12</strain>
        <strain evidence="4">BECK_SA2B15</strain>
        <strain evidence="5">BECK_SA2B20</strain>
    </source>
</reference>
<dbReference type="GO" id="GO:0005886">
    <property type="term" value="C:plasma membrane"/>
    <property type="evidence" value="ECO:0007669"/>
    <property type="project" value="UniProtKB-SubCell"/>
</dbReference>
<organism evidence="6">
    <name type="scientific">Candidatus Kentrum eta</name>
    <dbReference type="NCBI Taxonomy" id="2126337"/>
    <lineage>
        <taxon>Bacteria</taxon>
        <taxon>Pseudomonadati</taxon>
        <taxon>Pseudomonadota</taxon>
        <taxon>Gammaproteobacteria</taxon>
        <taxon>Candidatus Kentrum</taxon>
    </lineage>
</organism>
<feature type="transmembrane region" description="Helical" evidence="2">
    <location>
        <begin position="164"/>
        <end position="185"/>
    </location>
</feature>
<accession>A0A450UZZ9</accession>
<dbReference type="NCBIfam" id="TIGR02123">
    <property type="entry name" value="TRAP_fused"/>
    <property type="match status" value="1"/>
</dbReference>
<feature type="transmembrane region" description="Helical" evidence="2">
    <location>
        <begin position="328"/>
        <end position="347"/>
    </location>
</feature>
<proteinExistence type="predicted"/>
<feature type="transmembrane region" description="Helical" evidence="2">
    <location>
        <begin position="353"/>
        <end position="370"/>
    </location>
</feature>
<evidence type="ECO:0000259" key="3">
    <source>
        <dbReference type="Pfam" id="PF06808"/>
    </source>
</evidence>
<dbReference type="InterPro" id="IPR011853">
    <property type="entry name" value="TRAP_DctM-Dct_fused"/>
</dbReference>
<keyword evidence="2" id="KW-0812">Transmembrane</keyword>